<sequence>MFRDLSIPAISMGLLAAFVGYSASFAIVLAGLTAMGATSAQATTGLFFATLGMGICSIWLPAVTRIPAAVAWSTPGAAFLATTAILPGGFAEAVGALIFCAGLIVLTGLIPALGRIVAAIPKPIANGLLAGVLLKLCLAPAIALGSIPLLVLPVLVAWLVGLTWNRLAAMPFAVIAFLVVLYFSVDSSNSAVQMGTTWLPTFELAAPIFTIQSFFSIALPLYLVTMAGQNIPGFAVLELNGYSVDRQPLIRKTGLVSLAFAPFGSIPVNMSAITAAMMAGEDAGRDPATRYWAAITSGVVYILLAFAAALITSLASLAPLALITAVAGLALIPALVGSISAAFRQPTQLEAPALTFLIAASGMTLFGISGAFWSVIVGVIIWMAKAIANPSFDR</sequence>
<dbReference type="PANTHER" id="PTHR30199">
    <property type="entry name" value="MFS FAMILY TRANSPORTER, PREDICTED SUBSTRATE BENZOATE"/>
    <property type="match status" value="1"/>
</dbReference>
<evidence type="ECO:0000313" key="2">
    <source>
        <dbReference type="EMBL" id="KKN48674.1"/>
    </source>
</evidence>
<dbReference type="GO" id="GO:0005886">
    <property type="term" value="C:plasma membrane"/>
    <property type="evidence" value="ECO:0007669"/>
    <property type="project" value="TreeGrafter"/>
</dbReference>
<feature type="transmembrane region" description="Helical" evidence="1">
    <location>
        <begin position="93"/>
        <end position="118"/>
    </location>
</feature>
<organism evidence="2">
    <name type="scientific">marine sediment metagenome</name>
    <dbReference type="NCBI Taxonomy" id="412755"/>
    <lineage>
        <taxon>unclassified sequences</taxon>
        <taxon>metagenomes</taxon>
        <taxon>ecological metagenomes</taxon>
    </lineage>
</organism>
<feature type="transmembrane region" description="Helical" evidence="1">
    <location>
        <begin position="318"/>
        <end position="343"/>
    </location>
</feature>
<dbReference type="InterPro" id="IPR004711">
    <property type="entry name" value="Benzoate_Transporter"/>
</dbReference>
<dbReference type="EMBL" id="LAZR01001209">
    <property type="protein sequence ID" value="KKN48674.1"/>
    <property type="molecule type" value="Genomic_DNA"/>
</dbReference>
<proteinExistence type="predicted"/>
<feature type="transmembrane region" description="Helical" evidence="1">
    <location>
        <begin position="291"/>
        <end position="311"/>
    </location>
</feature>
<evidence type="ECO:0000256" key="1">
    <source>
        <dbReference type="SAM" id="Phobius"/>
    </source>
</evidence>
<reference evidence="2" key="1">
    <citation type="journal article" date="2015" name="Nature">
        <title>Complex archaea that bridge the gap between prokaryotes and eukaryotes.</title>
        <authorList>
            <person name="Spang A."/>
            <person name="Saw J.H."/>
            <person name="Jorgensen S.L."/>
            <person name="Zaremba-Niedzwiedzka K."/>
            <person name="Martijn J."/>
            <person name="Lind A.E."/>
            <person name="van Eijk R."/>
            <person name="Schleper C."/>
            <person name="Guy L."/>
            <person name="Ettema T.J."/>
        </authorList>
    </citation>
    <scope>NUCLEOTIDE SEQUENCE</scope>
</reference>
<comment type="caution">
    <text evidence="2">The sequence shown here is derived from an EMBL/GenBank/DDBJ whole genome shotgun (WGS) entry which is preliminary data.</text>
</comment>
<dbReference type="Pfam" id="PF03594">
    <property type="entry name" value="BenE"/>
    <property type="match status" value="1"/>
</dbReference>
<feature type="transmembrane region" description="Helical" evidence="1">
    <location>
        <begin position="205"/>
        <end position="224"/>
    </location>
</feature>
<protein>
    <recommendedName>
        <fullName evidence="3">Benzoate transporter</fullName>
    </recommendedName>
</protein>
<feature type="transmembrane region" description="Helical" evidence="1">
    <location>
        <begin position="138"/>
        <end position="160"/>
    </location>
</feature>
<name>A0A0F9R1Q0_9ZZZZ</name>
<keyword evidence="1" id="KW-0812">Transmembrane</keyword>
<keyword evidence="1" id="KW-1133">Transmembrane helix</keyword>
<keyword evidence="1" id="KW-0472">Membrane</keyword>
<dbReference type="NCBIfam" id="TIGR00843">
    <property type="entry name" value="benE"/>
    <property type="match status" value="1"/>
</dbReference>
<feature type="transmembrane region" description="Helical" evidence="1">
    <location>
        <begin position="355"/>
        <end position="384"/>
    </location>
</feature>
<dbReference type="PANTHER" id="PTHR30199:SF0">
    <property type="entry name" value="INNER MEMBRANE PROTEIN YDCO"/>
    <property type="match status" value="1"/>
</dbReference>
<feature type="transmembrane region" description="Helical" evidence="1">
    <location>
        <begin position="6"/>
        <end position="30"/>
    </location>
</feature>
<dbReference type="GO" id="GO:0042925">
    <property type="term" value="F:benzoate transmembrane transporter activity"/>
    <property type="evidence" value="ECO:0007669"/>
    <property type="project" value="InterPro"/>
</dbReference>
<feature type="transmembrane region" description="Helical" evidence="1">
    <location>
        <begin position="66"/>
        <end position="86"/>
    </location>
</feature>
<dbReference type="AlphaFoldDB" id="A0A0F9R1Q0"/>
<accession>A0A0F9R1Q0</accession>
<gene>
    <name evidence="2" type="ORF">LCGC14_0650410</name>
</gene>
<feature type="transmembrane region" description="Helical" evidence="1">
    <location>
        <begin position="255"/>
        <end position="279"/>
    </location>
</feature>
<feature type="transmembrane region" description="Helical" evidence="1">
    <location>
        <begin position="42"/>
        <end position="60"/>
    </location>
</feature>
<evidence type="ECO:0008006" key="3">
    <source>
        <dbReference type="Google" id="ProtNLM"/>
    </source>
</evidence>
<feature type="transmembrane region" description="Helical" evidence="1">
    <location>
        <begin position="167"/>
        <end position="185"/>
    </location>
</feature>